<dbReference type="Proteomes" id="UP000316167">
    <property type="component" value="Unassembled WGS sequence"/>
</dbReference>
<dbReference type="PANTHER" id="PTHR22916">
    <property type="entry name" value="GLYCOSYLTRANSFERASE"/>
    <property type="match status" value="1"/>
</dbReference>
<evidence type="ECO:0000259" key="1">
    <source>
        <dbReference type="Pfam" id="PF00535"/>
    </source>
</evidence>
<comment type="caution">
    <text evidence="2">The sequence shown here is derived from an EMBL/GenBank/DDBJ whole genome shotgun (WGS) entry which is preliminary data.</text>
</comment>
<gene>
    <name evidence="2" type="ORF">IQ13_2440</name>
</gene>
<dbReference type="InterPro" id="IPR029044">
    <property type="entry name" value="Nucleotide-diphossugar_trans"/>
</dbReference>
<name>A0A562SJN8_9BACT</name>
<evidence type="ECO:0000313" key="3">
    <source>
        <dbReference type="Proteomes" id="UP000316167"/>
    </source>
</evidence>
<protein>
    <submittedName>
        <fullName evidence="2">Glycosyltransferase involved in cell wall biosynthesis</fullName>
    </submittedName>
</protein>
<dbReference type="RefSeq" id="WP_158637382.1">
    <property type="nucleotide sequence ID" value="NZ_VLLE01000004.1"/>
</dbReference>
<dbReference type="EMBL" id="VLLE01000004">
    <property type="protein sequence ID" value="TWI81422.1"/>
    <property type="molecule type" value="Genomic_DNA"/>
</dbReference>
<dbReference type="OrthoDB" id="199095at2"/>
<dbReference type="SUPFAM" id="SSF53448">
    <property type="entry name" value="Nucleotide-diphospho-sugar transferases"/>
    <property type="match status" value="1"/>
</dbReference>
<keyword evidence="3" id="KW-1185">Reference proteome</keyword>
<dbReference type="PANTHER" id="PTHR22916:SF3">
    <property type="entry name" value="UDP-GLCNAC:BETAGAL BETA-1,3-N-ACETYLGLUCOSAMINYLTRANSFERASE-LIKE PROTEIN 1"/>
    <property type="match status" value="1"/>
</dbReference>
<evidence type="ECO:0000313" key="2">
    <source>
        <dbReference type="EMBL" id="TWI81422.1"/>
    </source>
</evidence>
<proteinExistence type="predicted"/>
<dbReference type="InterPro" id="IPR001173">
    <property type="entry name" value="Glyco_trans_2-like"/>
</dbReference>
<feature type="domain" description="Glycosyltransferase 2-like" evidence="1">
    <location>
        <begin position="12"/>
        <end position="168"/>
    </location>
</feature>
<sequence>MENVTDIRPLISVCTVTYNQANYIAQCIESVLMQQTDFDWELVIGDDGSTDGTSAICQQYAAAHPHRIRYYYRSRKNRPILSADVNVNRYNLVETFKTAGGQYIAWLDGDDYYTDVQQLQKAKQFFNANPDCKIIFTDAHDVDANRAFLHDVTSAIRRNLNPDDLIFNCPVTSSLMFEYAAIADLLQQPAIWQAPALDLFLMATLSCNSYMGYVPTLPVGYRFHGANMRSEKSIRRFHRTTLINALLLYNVLRGNCVQTTRKRILIASRVNVKYNLRHFNIRYLLSCIRMVTGYVQQSGDWKFFIDFWNRKLLYQRSS</sequence>
<dbReference type="Pfam" id="PF00535">
    <property type="entry name" value="Glycos_transf_2"/>
    <property type="match status" value="1"/>
</dbReference>
<dbReference type="Gene3D" id="3.90.550.10">
    <property type="entry name" value="Spore Coat Polysaccharide Biosynthesis Protein SpsA, Chain A"/>
    <property type="match status" value="1"/>
</dbReference>
<dbReference type="GO" id="GO:0016758">
    <property type="term" value="F:hexosyltransferase activity"/>
    <property type="evidence" value="ECO:0007669"/>
    <property type="project" value="UniProtKB-ARBA"/>
</dbReference>
<accession>A0A562SJN8</accession>
<reference evidence="2 3" key="1">
    <citation type="journal article" date="2015" name="Stand. Genomic Sci.">
        <title>Genomic Encyclopedia of Bacterial and Archaeal Type Strains, Phase III: the genomes of soil and plant-associated and newly described type strains.</title>
        <authorList>
            <person name="Whitman W.B."/>
            <person name="Woyke T."/>
            <person name="Klenk H.P."/>
            <person name="Zhou Y."/>
            <person name="Lilburn T.G."/>
            <person name="Beck B.J."/>
            <person name="De Vos P."/>
            <person name="Vandamme P."/>
            <person name="Eisen J.A."/>
            <person name="Garrity G."/>
            <person name="Hugenholtz P."/>
            <person name="Kyrpides N.C."/>
        </authorList>
    </citation>
    <scope>NUCLEOTIDE SEQUENCE [LARGE SCALE GENOMIC DNA]</scope>
    <source>
        <strain evidence="2 3">CGMCC 1.7271</strain>
    </source>
</reference>
<keyword evidence="2" id="KW-0808">Transferase</keyword>
<dbReference type="AlphaFoldDB" id="A0A562SJN8"/>
<organism evidence="2 3">
    <name type="scientific">Lacibacter cauensis</name>
    <dbReference type="NCBI Taxonomy" id="510947"/>
    <lineage>
        <taxon>Bacteria</taxon>
        <taxon>Pseudomonadati</taxon>
        <taxon>Bacteroidota</taxon>
        <taxon>Chitinophagia</taxon>
        <taxon>Chitinophagales</taxon>
        <taxon>Chitinophagaceae</taxon>
        <taxon>Lacibacter</taxon>
    </lineage>
</organism>